<name>A0A2T0XTK6_9BACT</name>
<reference evidence="1 2" key="1">
    <citation type="submission" date="2018-07" db="EMBL/GenBank/DDBJ databases">
        <title>Freshwater and sediment microbial communities from various areas in North America, analyzing microbe dynamics in response to fracking.</title>
        <authorList>
            <person name="Lamendella R."/>
        </authorList>
    </citation>
    <scope>NUCLEOTIDE SEQUENCE [LARGE SCALE GENOMIC DNA]</scope>
    <source>
        <strain evidence="1 2">160A</strain>
    </source>
</reference>
<evidence type="ECO:0000313" key="2">
    <source>
        <dbReference type="Proteomes" id="UP000252733"/>
    </source>
</evidence>
<organism evidence="1 2">
    <name type="scientific">Marinilabilia salmonicolor</name>
    <dbReference type="NCBI Taxonomy" id="989"/>
    <lineage>
        <taxon>Bacteria</taxon>
        <taxon>Pseudomonadati</taxon>
        <taxon>Bacteroidota</taxon>
        <taxon>Bacteroidia</taxon>
        <taxon>Marinilabiliales</taxon>
        <taxon>Marinilabiliaceae</taxon>
        <taxon>Marinilabilia</taxon>
    </lineage>
</organism>
<keyword evidence="2" id="KW-1185">Reference proteome</keyword>
<dbReference type="EMBL" id="QPIZ01000021">
    <property type="protein sequence ID" value="RCW30621.1"/>
    <property type="molecule type" value="Genomic_DNA"/>
</dbReference>
<proteinExistence type="predicted"/>
<accession>A0A2T0XTK6</accession>
<sequence length="47" mass="5851">MIVPMLQNICNLFFLCTHEFPEKKEDERDRKRYDSEVEEKDFDLFNH</sequence>
<evidence type="ECO:0000313" key="1">
    <source>
        <dbReference type="EMBL" id="RCW30621.1"/>
    </source>
</evidence>
<gene>
    <name evidence="1" type="ORF">DFO77_12158</name>
</gene>
<dbReference type="AlphaFoldDB" id="A0A2T0XTK6"/>
<dbReference type="Proteomes" id="UP000252733">
    <property type="component" value="Unassembled WGS sequence"/>
</dbReference>
<protein>
    <submittedName>
        <fullName evidence="1">Uncharacterized protein</fullName>
    </submittedName>
</protein>
<comment type="caution">
    <text evidence="1">The sequence shown here is derived from an EMBL/GenBank/DDBJ whole genome shotgun (WGS) entry which is preliminary data.</text>
</comment>